<organism evidence="2 3">
    <name type="scientific">Zancudomyces culisetae</name>
    <name type="common">Gut fungus</name>
    <name type="synonym">Smittium culisetae</name>
    <dbReference type="NCBI Taxonomy" id="1213189"/>
    <lineage>
        <taxon>Eukaryota</taxon>
        <taxon>Fungi</taxon>
        <taxon>Fungi incertae sedis</taxon>
        <taxon>Zoopagomycota</taxon>
        <taxon>Kickxellomycotina</taxon>
        <taxon>Harpellomycetes</taxon>
        <taxon>Harpellales</taxon>
        <taxon>Legeriomycetaceae</taxon>
        <taxon>Zancudomyces</taxon>
    </lineage>
</organism>
<dbReference type="Proteomes" id="UP000188320">
    <property type="component" value="Unassembled WGS sequence"/>
</dbReference>
<dbReference type="Pfam" id="PF12146">
    <property type="entry name" value="Hydrolase_4"/>
    <property type="match status" value="1"/>
</dbReference>
<keyword evidence="3" id="KW-1185">Reference proteome</keyword>
<comment type="caution">
    <text evidence="2">The sequence shown here is derived from an EMBL/GenBank/DDBJ whole genome shotgun (WGS) entry which is preliminary data.</text>
</comment>
<feature type="domain" description="Serine aminopeptidase S33" evidence="1">
    <location>
        <begin position="2"/>
        <end position="244"/>
    </location>
</feature>
<dbReference type="InterPro" id="IPR029058">
    <property type="entry name" value="AB_hydrolase_fold"/>
</dbReference>
<dbReference type="InterPro" id="IPR051044">
    <property type="entry name" value="MAG_DAG_Lipase"/>
</dbReference>
<accession>A0A1R1PVW6</accession>
<evidence type="ECO:0000259" key="1">
    <source>
        <dbReference type="Pfam" id="PF12146"/>
    </source>
</evidence>
<dbReference type="InterPro" id="IPR022742">
    <property type="entry name" value="Hydrolase_4"/>
</dbReference>
<name>A0A1R1PVW6_ZANCU</name>
<dbReference type="PANTHER" id="PTHR11614">
    <property type="entry name" value="PHOSPHOLIPASE-RELATED"/>
    <property type="match status" value="1"/>
</dbReference>
<dbReference type="Gene3D" id="3.40.50.1820">
    <property type="entry name" value="alpha/beta hydrolase"/>
    <property type="match status" value="1"/>
</dbReference>
<dbReference type="OrthoDB" id="10249433at2759"/>
<evidence type="ECO:0000313" key="3">
    <source>
        <dbReference type="Proteomes" id="UP000188320"/>
    </source>
</evidence>
<dbReference type="AlphaFoldDB" id="A0A1R1PVW6"/>
<evidence type="ECO:0000313" key="2">
    <source>
        <dbReference type="EMBL" id="OMH85116.1"/>
    </source>
</evidence>
<gene>
    <name evidence="2" type="ORF">AX774_g1336</name>
</gene>
<protein>
    <submittedName>
        <fullName evidence="2">Putative monoglyceride lipase</fullName>
    </submittedName>
</protein>
<dbReference type="EMBL" id="LSSK01000110">
    <property type="protein sequence ID" value="OMH85116.1"/>
    <property type="molecule type" value="Genomic_DNA"/>
</dbReference>
<proteinExistence type="predicted"/>
<dbReference type="SUPFAM" id="SSF53474">
    <property type="entry name" value="alpha/beta-Hydrolases"/>
    <property type="match status" value="1"/>
</dbReference>
<reference evidence="3" key="1">
    <citation type="submission" date="2017-01" db="EMBL/GenBank/DDBJ databases">
        <authorList>
            <person name="Wang Y."/>
            <person name="White M."/>
            <person name="Kvist S."/>
            <person name="Moncalvo J.-M."/>
        </authorList>
    </citation>
    <scope>NUCLEOTIDE SEQUENCE [LARGE SCALE GENOMIC DNA]</scope>
    <source>
        <strain evidence="3">COL-18-3</strain>
    </source>
</reference>
<sequence length="261" mass="29444">MVVLHGYGEFCDRYENFCMYFAKQGILVFSYDHRGWGKTGQRNSGQLGNMGKYSEVYDTVKFMLDRVKIPGKPLHLFGHSMGGGIALGYCADTEYAKDLSTVIASAPALAINPKVGPPAVVVTFLRTLTLLLQNTPFRNIPFRNKLETALLTSDEGARQAYDASPYNHDISTIGVLEELLRKGEECSKEGAKRFVTPVLLLQADGDEICDVKGADEFFSNLPESLEKKYDLYKCDYHEIFNEQEFKERFYKSCSDWINAHL</sequence>